<dbReference type="Proteomes" id="UP000007350">
    <property type="component" value="Unassembled WGS sequence"/>
</dbReference>
<accession>K2NTD4</accession>
<evidence type="ECO:0000313" key="1">
    <source>
        <dbReference type="EMBL" id="EKF32197.1"/>
    </source>
</evidence>
<dbReference type="AlphaFoldDB" id="K2NTD4"/>
<sequence length="141" mass="16474">MVSNAGYMQFLVNQQQSSRKMIFTCLLDSTGVKLSLLLEGVEHMNWELYWREGTSVLLIGTVTAEFIGMMLTLSRALPISTKRKPWQYCLAAVDRALRWRTVRLFFQWKSGERRGRRKKANTHLEGQSPFRCLYTPRVLRD</sequence>
<keyword evidence="2" id="KW-1185">Reference proteome</keyword>
<protein>
    <submittedName>
        <fullName evidence="1">Trans-sialidase, putative</fullName>
    </submittedName>
</protein>
<name>K2NTD4_TRYCR</name>
<reference evidence="1 2" key="1">
    <citation type="journal article" date="2012" name="BMC Genomics">
        <title>Comparative genomic analysis of human infective Trypanosoma cruzi lineages with the bat-restricted subspecies T. cruzi marinkellei.</title>
        <authorList>
            <person name="Franzen O."/>
            <person name="Talavera-Lopez C."/>
            <person name="Ochaya S."/>
            <person name="Butler C.E."/>
            <person name="Messenger L.A."/>
            <person name="Lewis M.D."/>
            <person name="Llewellyn M.S."/>
            <person name="Marinkelle C.J."/>
            <person name="Tyler K.M."/>
            <person name="Miles M.A."/>
            <person name="Andersson B."/>
        </authorList>
    </citation>
    <scope>NUCLEOTIDE SEQUENCE [LARGE SCALE GENOMIC DNA]</scope>
    <source>
        <strain evidence="1 2">B7</strain>
    </source>
</reference>
<evidence type="ECO:0000313" key="2">
    <source>
        <dbReference type="Proteomes" id="UP000007350"/>
    </source>
</evidence>
<gene>
    <name evidence="1" type="ORF">MOQ_003956</name>
</gene>
<feature type="non-terminal residue" evidence="1">
    <location>
        <position position="141"/>
    </location>
</feature>
<comment type="caution">
    <text evidence="1">The sequence shown here is derived from an EMBL/GenBank/DDBJ whole genome shotgun (WGS) entry which is preliminary data.</text>
</comment>
<proteinExistence type="predicted"/>
<dbReference type="EMBL" id="AHKC01010160">
    <property type="protein sequence ID" value="EKF32197.1"/>
    <property type="molecule type" value="Genomic_DNA"/>
</dbReference>
<organism evidence="1 2">
    <name type="scientific">Trypanosoma cruzi marinkellei</name>
    <dbReference type="NCBI Taxonomy" id="85056"/>
    <lineage>
        <taxon>Eukaryota</taxon>
        <taxon>Discoba</taxon>
        <taxon>Euglenozoa</taxon>
        <taxon>Kinetoplastea</taxon>
        <taxon>Metakinetoplastina</taxon>
        <taxon>Trypanosomatida</taxon>
        <taxon>Trypanosomatidae</taxon>
        <taxon>Trypanosoma</taxon>
        <taxon>Schizotrypanum</taxon>
    </lineage>
</organism>